<dbReference type="AlphaFoldDB" id="A0A9W8G6W1"/>
<dbReference type="SUPFAM" id="SSF53955">
    <property type="entry name" value="Lysozyme-like"/>
    <property type="match status" value="1"/>
</dbReference>
<evidence type="ECO:0000256" key="2">
    <source>
        <dbReference type="SAM" id="SignalP"/>
    </source>
</evidence>
<accession>A0A9W8G6W1</accession>
<dbReference type="OrthoDB" id="76114at2759"/>
<dbReference type="Proteomes" id="UP001151518">
    <property type="component" value="Unassembled WGS sequence"/>
</dbReference>
<gene>
    <name evidence="3" type="ORF">GGI25_003529</name>
</gene>
<proteinExistence type="predicted"/>
<dbReference type="GO" id="GO:0005576">
    <property type="term" value="C:extracellular region"/>
    <property type="evidence" value="ECO:0007669"/>
    <property type="project" value="InterPro"/>
</dbReference>
<organism evidence="3 4">
    <name type="scientific">Coemansia spiralis</name>
    <dbReference type="NCBI Taxonomy" id="417178"/>
    <lineage>
        <taxon>Eukaryota</taxon>
        <taxon>Fungi</taxon>
        <taxon>Fungi incertae sedis</taxon>
        <taxon>Zoopagomycota</taxon>
        <taxon>Kickxellomycotina</taxon>
        <taxon>Kickxellomycetes</taxon>
        <taxon>Kickxellales</taxon>
        <taxon>Kickxellaceae</taxon>
        <taxon>Coemansia</taxon>
    </lineage>
</organism>
<reference evidence="3" key="1">
    <citation type="submission" date="2022-07" db="EMBL/GenBank/DDBJ databases">
        <title>Phylogenomic reconstructions and comparative analyses of Kickxellomycotina fungi.</title>
        <authorList>
            <person name="Reynolds N.K."/>
            <person name="Stajich J.E."/>
            <person name="Barry K."/>
            <person name="Grigoriev I.V."/>
            <person name="Crous P."/>
            <person name="Smith M.E."/>
        </authorList>
    </citation>
    <scope>NUCLEOTIDE SEQUENCE</scope>
    <source>
        <strain evidence="3">NRRL 3115</strain>
    </source>
</reference>
<dbReference type="InterPro" id="IPR023346">
    <property type="entry name" value="Lysozyme-like_dom_sf"/>
</dbReference>
<feature type="compositionally biased region" description="Polar residues" evidence="1">
    <location>
        <begin position="270"/>
        <end position="281"/>
    </location>
</feature>
<dbReference type="GO" id="GO:0016977">
    <property type="term" value="F:chitosanase activity"/>
    <property type="evidence" value="ECO:0007669"/>
    <property type="project" value="InterPro"/>
</dbReference>
<comment type="caution">
    <text evidence="3">The sequence shown here is derived from an EMBL/GenBank/DDBJ whole genome shotgun (WGS) entry which is preliminary data.</text>
</comment>
<evidence type="ECO:0000313" key="4">
    <source>
        <dbReference type="Proteomes" id="UP001151518"/>
    </source>
</evidence>
<keyword evidence="2" id="KW-0732">Signal</keyword>
<dbReference type="InterPro" id="IPR023099">
    <property type="entry name" value="Glyco_hydro_46_N"/>
</dbReference>
<feature type="chain" id="PRO_5040944566" description="Chitosanase" evidence="2">
    <location>
        <begin position="16"/>
        <end position="315"/>
    </location>
</feature>
<dbReference type="Pfam" id="PF01374">
    <property type="entry name" value="Glyco_hydro_46"/>
    <property type="match status" value="1"/>
</dbReference>
<dbReference type="GO" id="GO:0005975">
    <property type="term" value="P:carbohydrate metabolic process"/>
    <property type="evidence" value="ECO:0007669"/>
    <property type="project" value="InterPro"/>
</dbReference>
<dbReference type="EMBL" id="JANBTW010000039">
    <property type="protein sequence ID" value="KAJ2676494.1"/>
    <property type="molecule type" value="Genomic_DNA"/>
</dbReference>
<dbReference type="Gene3D" id="1.20.141.10">
    <property type="entry name" value="Chitosanase, subunit A, domain 1"/>
    <property type="match status" value="1"/>
</dbReference>
<evidence type="ECO:0000313" key="3">
    <source>
        <dbReference type="EMBL" id="KAJ2676494.1"/>
    </source>
</evidence>
<dbReference type="InterPro" id="IPR000400">
    <property type="entry name" value="Glyco_hydro_46"/>
</dbReference>
<name>A0A9W8G6W1_9FUNG</name>
<evidence type="ECO:0008006" key="5">
    <source>
        <dbReference type="Google" id="ProtNLM"/>
    </source>
</evidence>
<feature type="region of interest" description="Disordered" evidence="1">
    <location>
        <begin position="270"/>
        <end position="289"/>
    </location>
</feature>
<protein>
    <recommendedName>
        <fullName evidence="5">Chitosanase</fullName>
    </recommendedName>
</protein>
<dbReference type="Gene3D" id="3.30.386.10">
    <property type="entry name" value="Chitosanase, subunit A, domain 2"/>
    <property type="match status" value="1"/>
</dbReference>
<feature type="signal peptide" evidence="2">
    <location>
        <begin position="1"/>
        <end position="15"/>
    </location>
</feature>
<evidence type="ECO:0000256" key="1">
    <source>
        <dbReference type="SAM" id="MobiDB-lite"/>
    </source>
</evidence>
<sequence length="315" mass="33761">MVSLFLFALSSIAAATMLASSASAGLSGCPKSLALQLTNVFQYGQIQFNYSNCGKDDSGNGYAAGIVNFCTGTSDAWEVIKAYHSLTGGNDEFTQYDSMLKKYASTNDGSTKGLDGFCNAWKKAATNQKFWSAQGTVFDKLYFAPSQAFANKLGLQLSVSQGQMYDAAISHGVSNSSKSLGGLIKATNKKFTNNTLGNSGNNLNINGHQVDEIVWLEKFIDIRKASFNNTGDLVNINSYSYIISQGEYKWTHNIQVLNNKGSVGNVTCDNSYQPSNINPNGDNDGEESASLPTLETNRILLAIGVAIFSSVLVGL</sequence>